<proteinExistence type="predicted"/>
<accession>A0A2U1QA09</accession>
<keyword evidence="2" id="KW-1185">Reference proteome</keyword>
<dbReference type="STRING" id="35608.A0A2U1QA09"/>
<comment type="caution">
    <text evidence="1">The sequence shown here is derived from an EMBL/GenBank/DDBJ whole genome shotgun (WGS) entry which is preliminary data.</text>
</comment>
<keyword evidence="1" id="KW-0496">Mitochondrion</keyword>
<sequence length="348" mass="37839">MTICLTHLQIEEGLFGMGMDDAGGGEWSTHQAHDLKTTVVLPASECSDGEQFSIKSTALRSAAPGKRILLQVKGQSVPRRVGSAAQLKTMKQVCGSSKLELAQLRLLEVDNRVVVPAKSHLRIAGPPPPTNNRSFLRFGYEVSFEALDKGAIEILGPYGISYTFRRLAERISQLQSGFVVRRSGGVEGETGGNTFGGGCDGEVSWLFRARAKRARTKLEASGLAIPDDQVRQANHACCVKPSLNGNANSTASNYLNLRRIREQRLLSAAVAARILKLSASANHTAFSRPNTRTYYTKKERQALSLKLDYPSDSSPAELTSRSSESPVEAYKERHNAYVACNILESASI</sequence>
<dbReference type="OrthoDB" id="2686308at2759"/>
<evidence type="ECO:0000313" key="2">
    <source>
        <dbReference type="Proteomes" id="UP000245207"/>
    </source>
</evidence>
<geneLocation type="mitochondrion" evidence="1"/>
<dbReference type="EMBL" id="PKPP01000283">
    <property type="protein sequence ID" value="PWA94831.1"/>
    <property type="molecule type" value="Genomic_DNA"/>
</dbReference>
<name>A0A2U1QA09_ARTAN</name>
<reference evidence="1 2" key="1">
    <citation type="journal article" date="2018" name="Mol. Plant">
        <title>The genome of Artemisia annua provides insight into the evolution of Asteraceae family and artemisinin biosynthesis.</title>
        <authorList>
            <person name="Shen Q."/>
            <person name="Zhang L."/>
            <person name="Liao Z."/>
            <person name="Wang S."/>
            <person name="Yan T."/>
            <person name="Shi P."/>
            <person name="Liu M."/>
            <person name="Fu X."/>
            <person name="Pan Q."/>
            <person name="Wang Y."/>
            <person name="Lv Z."/>
            <person name="Lu X."/>
            <person name="Zhang F."/>
            <person name="Jiang W."/>
            <person name="Ma Y."/>
            <person name="Chen M."/>
            <person name="Hao X."/>
            <person name="Li L."/>
            <person name="Tang Y."/>
            <person name="Lv G."/>
            <person name="Zhou Y."/>
            <person name="Sun X."/>
            <person name="Brodelius P.E."/>
            <person name="Rose J.K.C."/>
            <person name="Tang K."/>
        </authorList>
    </citation>
    <scope>NUCLEOTIDE SEQUENCE [LARGE SCALE GENOMIC DNA]</scope>
    <source>
        <strain evidence="2">cv. Huhao1</strain>
        <tissue evidence="1">Leaf</tissue>
    </source>
</reference>
<protein>
    <submittedName>
        <fullName evidence="1">ATP synthase subunit alpha</fullName>
    </submittedName>
</protein>
<organism evidence="1 2">
    <name type="scientific">Artemisia annua</name>
    <name type="common">Sweet wormwood</name>
    <dbReference type="NCBI Taxonomy" id="35608"/>
    <lineage>
        <taxon>Eukaryota</taxon>
        <taxon>Viridiplantae</taxon>
        <taxon>Streptophyta</taxon>
        <taxon>Embryophyta</taxon>
        <taxon>Tracheophyta</taxon>
        <taxon>Spermatophyta</taxon>
        <taxon>Magnoliopsida</taxon>
        <taxon>eudicotyledons</taxon>
        <taxon>Gunneridae</taxon>
        <taxon>Pentapetalae</taxon>
        <taxon>asterids</taxon>
        <taxon>campanulids</taxon>
        <taxon>Asterales</taxon>
        <taxon>Asteraceae</taxon>
        <taxon>Asteroideae</taxon>
        <taxon>Anthemideae</taxon>
        <taxon>Artemisiinae</taxon>
        <taxon>Artemisia</taxon>
    </lineage>
</organism>
<dbReference type="Proteomes" id="UP000245207">
    <property type="component" value="Unassembled WGS sequence"/>
</dbReference>
<dbReference type="AlphaFoldDB" id="A0A2U1QA09"/>
<evidence type="ECO:0000313" key="1">
    <source>
        <dbReference type="EMBL" id="PWA94831.1"/>
    </source>
</evidence>
<gene>
    <name evidence="1" type="ORF">CTI12_AA016540</name>
</gene>